<dbReference type="InterPro" id="IPR009057">
    <property type="entry name" value="Homeodomain-like_sf"/>
</dbReference>
<dbReference type="SMART" id="SM00389">
    <property type="entry name" value="HOX"/>
    <property type="match status" value="1"/>
</dbReference>
<dbReference type="PANTHER" id="PTHR24324:SF9">
    <property type="entry name" value="HOMEOBOX DOMAIN-CONTAINING PROTEIN"/>
    <property type="match status" value="1"/>
</dbReference>
<dbReference type="Proteomes" id="UP000305948">
    <property type="component" value="Unassembled WGS sequence"/>
</dbReference>
<gene>
    <name evidence="8" type="ORF">OE88DRAFT_1615394</name>
</gene>
<reference evidence="8 9" key="1">
    <citation type="journal article" date="2019" name="Nat. Ecol. Evol.">
        <title>Megaphylogeny resolves global patterns of mushroom evolution.</title>
        <authorList>
            <person name="Varga T."/>
            <person name="Krizsan K."/>
            <person name="Foldi C."/>
            <person name="Dima B."/>
            <person name="Sanchez-Garcia M."/>
            <person name="Sanchez-Ramirez S."/>
            <person name="Szollosi G.J."/>
            <person name="Szarkandi J.G."/>
            <person name="Papp V."/>
            <person name="Albert L."/>
            <person name="Andreopoulos W."/>
            <person name="Angelini C."/>
            <person name="Antonin V."/>
            <person name="Barry K.W."/>
            <person name="Bougher N.L."/>
            <person name="Buchanan P."/>
            <person name="Buyck B."/>
            <person name="Bense V."/>
            <person name="Catcheside P."/>
            <person name="Chovatia M."/>
            <person name="Cooper J."/>
            <person name="Damon W."/>
            <person name="Desjardin D."/>
            <person name="Finy P."/>
            <person name="Geml J."/>
            <person name="Haridas S."/>
            <person name="Hughes K."/>
            <person name="Justo A."/>
            <person name="Karasinski D."/>
            <person name="Kautmanova I."/>
            <person name="Kiss B."/>
            <person name="Kocsube S."/>
            <person name="Kotiranta H."/>
            <person name="LaButti K.M."/>
            <person name="Lechner B.E."/>
            <person name="Liimatainen K."/>
            <person name="Lipzen A."/>
            <person name="Lukacs Z."/>
            <person name="Mihaltcheva S."/>
            <person name="Morgado L.N."/>
            <person name="Niskanen T."/>
            <person name="Noordeloos M.E."/>
            <person name="Ohm R.A."/>
            <person name="Ortiz-Santana B."/>
            <person name="Ovrebo C."/>
            <person name="Racz N."/>
            <person name="Riley R."/>
            <person name="Savchenko A."/>
            <person name="Shiryaev A."/>
            <person name="Soop K."/>
            <person name="Spirin V."/>
            <person name="Szebenyi C."/>
            <person name="Tomsovsky M."/>
            <person name="Tulloss R.E."/>
            <person name="Uehling J."/>
            <person name="Grigoriev I.V."/>
            <person name="Vagvolgyi C."/>
            <person name="Papp T."/>
            <person name="Martin F.M."/>
            <person name="Miettinen O."/>
            <person name="Hibbett D.S."/>
            <person name="Nagy L.G."/>
        </authorList>
    </citation>
    <scope>NUCLEOTIDE SEQUENCE [LARGE SCALE GENOMIC DNA]</scope>
    <source>
        <strain evidence="8 9">OMC1185</strain>
    </source>
</reference>
<feature type="non-terminal residue" evidence="8">
    <location>
        <position position="1"/>
    </location>
</feature>
<evidence type="ECO:0000313" key="8">
    <source>
        <dbReference type="EMBL" id="TFK54107.1"/>
    </source>
</evidence>
<dbReference type="Gene3D" id="1.10.10.60">
    <property type="entry name" value="Homeodomain-like"/>
    <property type="match status" value="1"/>
</dbReference>
<evidence type="ECO:0000256" key="1">
    <source>
        <dbReference type="ARBA" id="ARBA00004127"/>
    </source>
</evidence>
<evidence type="ECO:0000256" key="2">
    <source>
        <dbReference type="ARBA" id="ARBA00004586"/>
    </source>
</evidence>
<keyword evidence="4 5" id="KW-0371">Homeobox</keyword>
<feature type="non-terminal residue" evidence="8">
    <location>
        <position position="50"/>
    </location>
</feature>
<dbReference type="Pfam" id="PF00046">
    <property type="entry name" value="Homeodomain"/>
    <property type="match status" value="1"/>
</dbReference>
<dbReference type="GO" id="GO:0030154">
    <property type="term" value="P:cell differentiation"/>
    <property type="evidence" value="ECO:0007669"/>
    <property type="project" value="TreeGrafter"/>
</dbReference>
<proteinExistence type="predicted"/>
<evidence type="ECO:0000256" key="6">
    <source>
        <dbReference type="RuleBase" id="RU000682"/>
    </source>
</evidence>
<feature type="domain" description="Homeobox" evidence="7">
    <location>
        <begin position="1"/>
        <end position="50"/>
    </location>
</feature>
<dbReference type="InterPro" id="IPR001356">
    <property type="entry name" value="HD"/>
</dbReference>
<protein>
    <recommendedName>
        <fullName evidence="7">Homeobox domain-containing protein</fullName>
    </recommendedName>
</protein>
<dbReference type="InterPro" id="IPR051000">
    <property type="entry name" value="Homeobox_DNA-bind_prot"/>
</dbReference>
<dbReference type="OrthoDB" id="6159439at2759"/>
<name>A0A5C3NB52_9AGAM</name>
<dbReference type="GO" id="GO:0005634">
    <property type="term" value="C:nucleus"/>
    <property type="evidence" value="ECO:0007669"/>
    <property type="project" value="UniProtKB-SubCell"/>
</dbReference>
<dbReference type="PANTHER" id="PTHR24324">
    <property type="entry name" value="HOMEOBOX PROTEIN HHEX"/>
    <property type="match status" value="1"/>
</dbReference>
<sequence length="50" mass="6115">KHRKRTSRHQLKILEATFKDETKPNANLRRRLADQLNMTPRSVQVWFQNR</sequence>
<dbReference type="EMBL" id="ML213506">
    <property type="protein sequence ID" value="TFK54107.1"/>
    <property type="molecule type" value="Genomic_DNA"/>
</dbReference>
<accession>A0A5C3NB52</accession>
<evidence type="ECO:0000313" key="9">
    <source>
        <dbReference type="Proteomes" id="UP000305948"/>
    </source>
</evidence>
<evidence type="ECO:0000256" key="3">
    <source>
        <dbReference type="ARBA" id="ARBA00023125"/>
    </source>
</evidence>
<dbReference type="AlphaFoldDB" id="A0A5C3NB52"/>
<keyword evidence="9" id="KW-1185">Reference proteome</keyword>
<dbReference type="PROSITE" id="PS50071">
    <property type="entry name" value="HOMEOBOX_2"/>
    <property type="match status" value="1"/>
</dbReference>
<comment type="subcellular location">
    <subcellularLocation>
        <location evidence="1">Endomembrane system</location>
        <topology evidence="1">Multi-pass membrane protein</topology>
    </subcellularLocation>
    <subcellularLocation>
        <location evidence="2">Endoplasmic reticulum membrane</location>
    </subcellularLocation>
    <subcellularLocation>
        <location evidence="5 6">Nucleus</location>
    </subcellularLocation>
</comment>
<dbReference type="CDD" id="cd00086">
    <property type="entry name" value="homeodomain"/>
    <property type="match status" value="1"/>
</dbReference>
<evidence type="ECO:0000256" key="5">
    <source>
        <dbReference type="PROSITE-ProRule" id="PRU00108"/>
    </source>
</evidence>
<dbReference type="SUPFAM" id="SSF46689">
    <property type="entry name" value="Homeodomain-like"/>
    <property type="match status" value="1"/>
</dbReference>
<evidence type="ECO:0000256" key="4">
    <source>
        <dbReference type="ARBA" id="ARBA00023155"/>
    </source>
</evidence>
<dbReference type="GO" id="GO:0006357">
    <property type="term" value="P:regulation of transcription by RNA polymerase II"/>
    <property type="evidence" value="ECO:0007669"/>
    <property type="project" value="TreeGrafter"/>
</dbReference>
<dbReference type="GO" id="GO:0000978">
    <property type="term" value="F:RNA polymerase II cis-regulatory region sequence-specific DNA binding"/>
    <property type="evidence" value="ECO:0007669"/>
    <property type="project" value="TreeGrafter"/>
</dbReference>
<evidence type="ECO:0000259" key="7">
    <source>
        <dbReference type="PROSITE" id="PS50071"/>
    </source>
</evidence>
<keyword evidence="3 5" id="KW-0238">DNA-binding</keyword>
<organism evidence="8 9">
    <name type="scientific">Heliocybe sulcata</name>
    <dbReference type="NCBI Taxonomy" id="5364"/>
    <lineage>
        <taxon>Eukaryota</taxon>
        <taxon>Fungi</taxon>
        <taxon>Dikarya</taxon>
        <taxon>Basidiomycota</taxon>
        <taxon>Agaricomycotina</taxon>
        <taxon>Agaricomycetes</taxon>
        <taxon>Gloeophyllales</taxon>
        <taxon>Gloeophyllaceae</taxon>
        <taxon>Heliocybe</taxon>
    </lineage>
</organism>
<dbReference type="FunFam" id="1.10.10.60:FF:000020">
    <property type="entry name" value="Ceramide synthase 5"/>
    <property type="match status" value="1"/>
</dbReference>
<dbReference type="GO" id="GO:0005789">
    <property type="term" value="C:endoplasmic reticulum membrane"/>
    <property type="evidence" value="ECO:0007669"/>
    <property type="project" value="UniProtKB-SubCell"/>
</dbReference>
<dbReference type="STRING" id="5364.A0A5C3NB52"/>
<keyword evidence="5 6" id="KW-0539">Nucleus</keyword>